<dbReference type="PANTHER" id="PTHR46696:SF1">
    <property type="entry name" value="CYTOCHROME P450 YJIB-RELATED"/>
    <property type="match status" value="1"/>
</dbReference>
<name>A0A3A5KE58_9HYPH</name>
<protein>
    <submittedName>
        <fullName evidence="4">Cytochrome P450</fullName>
    </submittedName>
</protein>
<keyword evidence="3" id="KW-0560">Oxidoreductase</keyword>
<evidence type="ECO:0000313" key="5">
    <source>
        <dbReference type="Proteomes" id="UP000272706"/>
    </source>
</evidence>
<dbReference type="PRINTS" id="PR00359">
    <property type="entry name" value="BP450"/>
</dbReference>
<dbReference type="PANTHER" id="PTHR46696">
    <property type="entry name" value="P450, PUTATIVE (EUROFUNG)-RELATED"/>
    <property type="match status" value="1"/>
</dbReference>
<dbReference type="PROSITE" id="PS00086">
    <property type="entry name" value="CYTOCHROME_P450"/>
    <property type="match status" value="1"/>
</dbReference>
<keyword evidence="3" id="KW-0503">Monooxygenase</keyword>
<dbReference type="GO" id="GO:0016705">
    <property type="term" value="F:oxidoreductase activity, acting on paired donors, with incorporation or reduction of molecular oxygen"/>
    <property type="evidence" value="ECO:0007669"/>
    <property type="project" value="InterPro"/>
</dbReference>
<keyword evidence="3" id="KW-0408">Iron</keyword>
<evidence type="ECO:0000256" key="1">
    <source>
        <dbReference type="ARBA" id="ARBA00001971"/>
    </source>
</evidence>
<dbReference type="Gene3D" id="1.10.630.10">
    <property type="entry name" value="Cytochrome P450"/>
    <property type="match status" value="1"/>
</dbReference>
<dbReference type="AlphaFoldDB" id="A0A3A5KE58"/>
<gene>
    <name evidence="4" type="ORF">D3227_26655</name>
</gene>
<proteinExistence type="inferred from homology"/>
<dbReference type="GO" id="GO:0004497">
    <property type="term" value="F:monooxygenase activity"/>
    <property type="evidence" value="ECO:0007669"/>
    <property type="project" value="UniProtKB-KW"/>
</dbReference>
<accession>A0A3A5KE58</accession>
<dbReference type="Proteomes" id="UP000272706">
    <property type="component" value="Unassembled WGS sequence"/>
</dbReference>
<reference evidence="4 5" key="1">
    <citation type="submission" date="2018-09" db="EMBL/GenBank/DDBJ databases">
        <title>Mesorhizobium carmichaelinearum sp. nov. isolated from Carmichaelinea spp. root nodules in New Zealand.</title>
        <authorList>
            <person name="De Meyer S.E."/>
        </authorList>
    </citation>
    <scope>NUCLEOTIDE SEQUENCE [LARGE SCALE GENOMIC DNA]</scope>
    <source>
        <strain evidence="4 5">ICMP19557</strain>
    </source>
</reference>
<evidence type="ECO:0000256" key="2">
    <source>
        <dbReference type="ARBA" id="ARBA00010617"/>
    </source>
</evidence>
<dbReference type="InterPro" id="IPR001128">
    <property type="entry name" value="Cyt_P450"/>
</dbReference>
<evidence type="ECO:0000313" key="4">
    <source>
        <dbReference type="EMBL" id="RJT32602.1"/>
    </source>
</evidence>
<dbReference type="InterPro" id="IPR017972">
    <property type="entry name" value="Cyt_P450_CS"/>
</dbReference>
<evidence type="ECO:0000256" key="3">
    <source>
        <dbReference type="RuleBase" id="RU000461"/>
    </source>
</evidence>
<dbReference type="GO" id="GO:0020037">
    <property type="term" value="F:heme binding"/>
    <property type="evidence" value="ECO:0007669"/>
    <property type="project" value="InterPro"/>
</dbReference>
<comment type="cofactor">
    <cofactor evidence="1">
        <name>heme</name>
        <dbReference type="ChEBI" id="CHEBI:30413"/>
    </cofactor>
</comment>
<comment type="caution">
    <text evidence="4">The sequence shown here is derived from an EMBL/GenBank/DDBJ whole genome shotgun (WGS) entry which is preliminary data.</text>
</comment>
<dbReference type="InterPro" id="IPR036396">
    <property type="entry name" value="Cyt_P450_sf"/>
</dbReference>
<keyword evidence="3" id="KW-0349">Heme</keyword>
<dbReference type="EMBL" id="QZWZ01000026">
    <property type="protein sequence ID" value="RJT32602.1"/>
    <property type="molecule type" value="Genomic_DNA"/>
</dbReference>
<keyword evidence="3" id="KW-0479">Metal-binding</keyword>
<dbReference type="OrthoDB" id="9801155at2"/>
<keyword evidence="5" id="KW-1185">Reference proteome</keyword>
<dbReference type="InterPro" id="IPR002397">
    <property type="entry name" value="Cyt_P450_B"/>
</dbReference>
<dbReference type="RefSeq" id="WP_147377692.1">
    <property type="nucleotide sequence ID" value="NZ_QZWZ01000026.1"/>
</dbReference>
<dbReference type="SUPFAM" id="SSF48264">
    <property type="entry name" value="Cytochrome P450"/>
    <property type="match status" value="1"/>
</dbReference>
<dbReference type="GO" id="GO:0005506">
    <property type="term" value="F:iron ion binding"/>
    <property type="evidence" value="ECO:0007669"/>
    <property type="project" value="InterPro"/>
</dbReference>
<organism evidence="4 5">
    <name type="scientific">Mesorhizobium waimense</name>
    <dbReference type="NCBI Taxonomy" id="1300307"/>
    <lineage>
        <taxon>Bacteria</taxon>
        <taxon>Pseudomonadati</taxon>
        <taxon>Pseudomonadota</taxon>
        <taxon>Alphaproteobacteria</taxon>
        <taxon>Hyphomicrobiales</taxon>
        <taxon>Phyllobacteriaceae</taxon>
        <taxon>Mesorhizobium</taxon>
    </lineage>
</organism>
<dbReference type="Pfam" id="PF00067">
    <property type="entry name" value="p450"/>
    <property type="match status" value="1"/>
</dbReference>
<comment type="similarity">
    <text evidence="2 3">Belongs to the cytochrome P450 family.</text>
</comment>
<sequence>MNPKPDETTGLFDEQFRRDPHAYWSNLRAQSPVAWSERLDAWLVMSHSAALTALHDKRLTMDVYSAFRPSPIPVRSSFEMEPEENAQFRRAVAPHLRTIARDTRQVEAVALALARQIDDSRQWDLAADFAEPLAHRLVRHWLGLTPDSHLQLLHLLDKADQVEDPSYRAAAGEIATELLLTEIVTARNSGSQTLLARLARAWPEWGGKDADLAAFVSPMTFSLVKGIGTRLLVHSVAALCLQPALQRVVQDGGFNLAERVAEEASRWEPVQQAIPRRASNHMELEGRHVARGERLLIVLSAVCRDPAQHPEPHRFDPFRTEPSLAFGHGSHGCLGGGLATAATAVALVVLLRTVRGPLRPAQLPSDVPQVGLGLAYTSLWLQARTSA</sequence>